<name>A0A4R5Q790_9PROT</name>
<dbReference type="Proteomes" id="UP000295096">
    <property type="component" value="Unassembled WGS sequence"/>
</dbReference>
<evidence type="ECO:0000313" key="4">
    <source>
        <dbReference type="Proteomes" id="UP000295096"/>
    </source>
</evidence>
<evidence type="ECO:0000259" key="2">
    <source>
        <dbReference type="PROSITE" id="PS51645"/>
    </source>
</evidence>
<dbReference type="AlphaFoldDB" id="A0A4R5Q790"/>
<reference evidence="3 4" key="1">
    <citation type="journal article" date="2016" name="J. Microbiol.">
        <title>Dankookia rubra gen. nov., sp. nov., an alphaproteobacterium isolated from sediment of a shallow stream.</title>
        <authorList>
            <person name="Kim W.H."/>
            <person name="Kim D.H."/>
            <person name="Kang K."/>
            <person name="Ahn T.Y."/>
        </authorList>
    </citation>
    <scope>NUCLEOTIDE SEQUENCE [LARGE SCALE GENOMIC DNA]</scope>
    <source>
        <strain evidence="3 4">JCM30602</strain>
    </source>
</reference>
<dbReference type="PANTHER" id="PTHR10211:SF0">
    <property type="entry name" value="DEOXYRIBODIPYRIMIDINE PHOTO-LYASE"/>
    <property type="match status" value="1"/>
</dbReference>
<dbReference type="GO" id="GO:0000719">
    <property type="term" value="P:photoreactive repair"/>
    <property type="evidence" value="ECO:0007669"/>
    <property type="project" value="TreeGrafter"/>
</dbReference>
<protein>
    <submittedName>
        <fullName evidence="3">DNA photolyase</fullName>
    </submittedName>
</protein>
<dbReference type="Pfam" id="PF00875">
    <property type="entry name" value="DNA_photolyase"/>
    <property type="match status" value="1"/>
</dbReference>
<dbReference type="GO" id="GO:0003904">
    <property type="term" value="F:deoxyribodipyrimidine photo-lyase activity"/>
    <property type="evidence" value="ECO:0007669"/>
    <property type="project" value="TreeGrafter"/>
</dbReference>
<dbReference type="SUPFAM" id="SSF52425">
    <property type="entry name" value="Cryptochrome/photolyase, N-terminal domain"/>
    <property type="match status" value="1"/>
</dbReference>
<feature type="domain" description="Photolyase/cryptochrome alpha/beta" evidence="2">
    <location>
        <begin position="31"/>
        <end position="160"/>
    </location>
</feature>
<evidence type="ECO:0000313" key="3">
    <source>
        <dbReference type="EMBL" id="TDH57937.1"/>
    </source>
</evidence>
<gene>
    <name evidence="3" type="ORF">E2C06_35260</name>
</gene>
<dbReference type="InterPro" id="IPR036155">
    <property type="entry name" value="Crypto/Photolyase_N_sf"/>
</dbReference>
<accession>A0A4R5Q790</accession>
<evidence type="ECO:0000256" key="1">
    <source>
        <dbReference type="ARBA" id="ARBA00001932"/>
    </source>
</evidence>
<keyword evidence="3" id="KW-0456">Lyase</keyword>
<dbReference type="SUPFAM" id="SSF48173">
    <property type="entry name" value="Cryptochrome/photolyase FAD-binding domain"/>
    <property type="match status" value="1"/>
</dbReference>
<dbReference type="EMBL" id="SMSJ01000180">
    <property type="protein sequence ID" value="TDH57937.1"/>
    <property type="molecule type" value="Genomic_DNA"/>
</dbReference>
<dbReference type="OrthoDB" id="9772484at2"/>
<dbReference type="InterPro" id="IPR036134">
    <property type="entry name" value="Crypto/Photolyase_FAD-like_sf"/>
</dbReference>
<dbReference type="PANTHER" id="PTHR10211">
    <property type="entry name" value="DEOXYRIBODIPYRIMIDINE PHOTOLYASE"/>
    <property type="match status" value="1"/>
</dbReference>
<dbReference type="Gene3D" id="1.10.579.10">
    <property type="entry name" value="DNA Cyclobutane Dipyrimidine Photolyase, subunit A, domain 3"/>
    <property type="match status" value="1"/>
</dbReference>
<dbReference type="InterPro" id="IPR006050">
    <property type="entry name" value="DNA_photolyase_N"/>
</dbReference>
<dbReference type="InterPro" id="IPR052219">
    <property type="entry name" value="Photolyase_Class-2"/>
</dbReference>
<sequence length="495" mass="55030">MTSFLPASLANWPEHPRVRRLNEGPIGSGGRYVLCWLQQALRARDNPVIDAAVRLGNELGLPVLVYHGLREDYPFASDRLHRFILGASRDLAIGCGQRGLACVQYVDRAEKREKGLVYRLAVDAAALMLEDQPAFVAQWQAERVAAKTGAAVFAVNAACLVPPAALDQGVGTTSAFRRRHEKARELWWFWSDEEPAVGPYDGPLAYKPDRLGGLSDAALDGLLASLAIDHALAPSAMLPGSRDEVLVRLGRLTREVLPAYAEARNNASRPEGASTLSPYLHFGVVGPREVMAAIKASDVAEGSQQKFADELLTWREWFHYKARAMRVPESYVRVPNWARGQLERHAADPRPELETLGALVHGETRDETWNACQKQYLVDGWMHNNLRMYWAKRIIAMTPDPHIGWATACYLNDRLSLDGRDPSTYGNLAWAFGDAAPGYRDNPIYGLVQTRTDRSIRERPGGPEWLSKAAARPVPRLIVPEHLPEDPYVSEKLPI</sequence>
<proteinExistence type="predicted"/>
<organism evidence="3 4">
    <name type="scientific">Dankookia rubra</name>
    <dbReference type="NCBI Taxonomy" id="1442381"/>
    <lineage>
        <taxon>Bacteria</taxon>
        <taxon>Pseudomonadati</taxon>
        <taxon>Pseudomonadota</taxon>
        <taxon>Alphaproteobacteria</taxon>
        <taxon>Acetobacterales</taxon>
        <taxon>Roseomonadaceae</taxon>
        <taxon>Dankookia</taxon>
    </lineage>
</organism>
<dbReference type="RefSeq" id="WP_133293209.1">
    <property type="nucleotide sequence ID" value="NZ_SMSJ01000180.1"/>
</dbReference>
<dbReference type="InterPro" id="IPR014729">
    <property type="entry name" value="Rossmann-like_a/b/a_fold"/>
</dbReference>
<dbReference type="PROSITE" id="PS51645">
    <property type="entry name" value="PHR_CRY_ALPHA_BETA"/>
    <property type="match status" value="1"/>
</dbReference>
<comment type="cofactor">
    <cofactor evidence="1">
        <name>(6R)-5,10-methylene-5,6,7,8-tetrahydrofolate</name>
        <dbReference type="ChEBI" id="CHEBI:15636"/>
    </cofactor>
</comment>
<dbReference type="Gene3D" id="1.25.40.80">
    <property type="match status" value="1"/>
</dbReference>
<dbReference type="Gene3D" id="3.40.50.620">
    <property type="entry name" value="HUPs"/>
    <property type="match status" value="1"/>
</dbReference>
<comment type="caution">
    <text evidence="3">The sequence shown here is derived from an EMBL/GenBank/DDBJ whole genome shotgun (WGS) entry which is preliminary data.</text>
</comment>
<keyword evidence="4" id="KW-1185">Reference proteome</keyword>